<evidence type="ECO:0000313" key="3">
    <source>
        <dbReference type="Proteomes" id="UP001500889"/>
    </source>
</evidence>
<dbReference type="Proteomes" id="UP001500889">
    <property type="component" value="Chromosome E"/>
</dbReference>
<evidence type="ECO:0000259" key="1">
    <source>
        <dbReference type="Pfam" id="PF09588"/>
    </source>
</evidence>
<dbReference type="Gene3D" id="3.90.320.10">
    <property type="match status" value="1"/>
</dbReference>
<dbReference type="PANTHER" id="PTHR39953:SF1">
    <property type="entry name" value="RE54151P"/>
    <property type="match status" value="1"/>
</dbReference>
<dbReference type="EMBL" id="AP029267">
    <property type="protein sequence ID" value="BFG05553.1"/>
    <property type="molecule type" value="Genomic_DNA"/>
</dbReference>
<dbReference type="InterPro" id="IPR019080">
    <property type="entry name" value="YqaJ_viral_recombinase"/>
</dbReference>
<gene>
    <name evidence="2" type="ORF">DMAD_04261</name>
</gene>
<dbReference type="InterPro" id="IPR011335">
    <property type="entry name" value="Restrct_endonuc-II-like"/>
</dbReference>
<sequence length="457" mass="52453">MKGMIIVPMDIDPGYRKATIHNLPILNSGMVYNFCLAAAYEKPQNISTDKNDLLTDYVQLRQQGSICELKAMVFSTSEFDNTDTHANVAIKVLENPRAIAEGQCSRCPESACPHIVAFIFWLLHKSTERLPSAVVEFWGHELELLVQPEPTRAIRICDMIPKDEVRLQSEANSQKISDSDGQAFLSTVLEEIAICGRGSALHRQCVETSDEFETLFVHHVLLRANEYNIHDVQGFRQHMEQQAQIGLLESLNDVSRNQYKSRLWVETQYMRIRCSMINLVAKRKTAEDDETIYNMMFCKGRDRRTEARMQLKQHKRFILKQTEKLENKEYVECGLLLHEDYPFLCATPDGITDDHIVEIKAPTSEEDFERYLEAGESIAPKYMAQIQIQMFVANVSKALYCVLSPIFETNGALHYVWVQADPEFVSSLISMAGEFWRDIAFPRLLNTYPQITYTQIS</sequence>
<proteinExistence type="predicted"/>
<feature type="domain" description="YqaJ viral recombinase" evidence="1">
    <location>
        <begin position="327"/>
        <end position="394"/>
    </location>
</feature>
<dbReference type="AlphaFoldDB" id="A0AAU9GC85"/>
<reference evidence="2 3" key="1">
    <citation type="submission" date="2024-02" db="EMBL/GenBank/DDBJ databases">
        <title>A chromosome-level genome assembly of Drosophila madeirensis, a fruit fly species endemic to Madeira island.</title>
        <authorList>
            <person name="Tomihara K."/>
            <person name="Llopart A."/>
            <person name="Yamamoto D."/>
        </authorList>
    </citation>
    <scope>NUCLEOTIDE SEQUENCE [LARGE SCALE GENOMIC DNA]</scope>
    <source>
        <strain evidence="2 3">RF1</strain>
    </source>
</reference>
<dbReference type="InterPro" id="IPR011604">
    <property type="entry name" value="PDDEXK-like_dom_sf"/>
</dbReference>
<accession>A0AAU9GC85</accession>
<dbReference type="GO" id="GO:0006281">
    <property type="term" value="P:DNA repair"/>
    <property type="evidence" value="ECO:0007669"/>
    <property type="project" value="UniProtKB-ARBA"/>
</dbReference>
<dbReference type="SUPFAM" id="SSF52980">
    <property type="entry name" value="Restriction endonuclease-like"/>
    <property type="match status" value="1"/>
</dbReference>
<keyword evidence="3" id="KW-1185">Reference proteome</keyword>
<name>A0AAU9GC85_DROMD</name>
<organism evidence="2 3">
    <name type="scientific">Drosophila madeirensis</name>
    <name type="common">Fruit fly</name>
    <dbReference type="NCBI Taxonomy" id="30013"/>
    <lineage>
        <taxon>Eukaryota</taxon>
        <taxon>Metazoa</taxon>
        <taxon>Ecdysozoa</taxon>
        <taxon>Arthropoda</taxon>
        <taxon>Hexapoda</taxon>
        <taxon>Insecta</taxon>
        <taxon>Pterygota</taxon>
        <taxon>Neoptera</taxon>
        <taxon>Endopterygota</taxon>
        <taxon>Diptera</taxon>
        <taxon>Brachycera</taxon>
        <taxon>Muscomorpha</taxon>
        <taxon>Ephydroidea</taxon>
        <taxon>Drosophilidae</taxon>
        <taxon>Drosophila</taxon>
        <taxon>Sophophora</taxon>
    </lineage>
</organism>
<dbReference type="PANTHER" id="PTHR39953">
    <property type="entry name" value="RE54151P"/>
    <property type="match status" value="1"/>
</dbReference>
<protein>
    <recommendedName>
        <fullName evidence="1">YqaJ viral recombinase domain-containing protein</fullName>
    </recommendedName>
</protein>
<evidence type="ECO:0000313" key="2">
    <source>
        <dbReference type="EMBL" id="BFG05553.1"/>
    </source>
</evidence>
<dbReference type="Pfam" id="PF09588">
    <property type="entry name" value="YqaJ"/>
    <property type="match status" value="2"/>
</dbReference>
<feature type="domain" description="YqaJ viral recombinase" evidence="1">
    <location>
        <begin position="135"/>
        <end position="239"/>
    </location>
</feature>